<evidence type="ECO:0000313" key="7">
    <source>
        <dbReference type="EMBL" id="GIM45598.1"/>
    </source>
</evidence>
<dbReference type="InterPro" id="IPR050418">
    <property type="entry name" value="D-iso_2-hydroxyacid_DH_PdxB"/>
</dbReference>
<name>A0AAV4LD58_9BACL</name>
<dbReference type="InterPro" id="IPR006140">
    <property type="entry name" value="D-isomer_DH_NAD-bd"/>
</dbReference>
<evidence type="ECO:0000313" key="8">
    <source>
        <dbReference type="Proteomes" id="UP001057291"/>
    </source>
</evidence>
<protein>
    <submittedName>
        <fullName evidence="7">Glycerate dehydrogenase</fullName>
    </submittedName>
</protein>
<keyword evidence="3" id="KW-0520">NAD</keyword>
<dbReference type="InterPro" id="IPR029753">
    <property type="entry name" value="D-isomer_DH_CS"/>
</dbReference>
<dbReference type="SUPFAM" id="SSF52283">
    <property type="entry name" value="Formate/glycerate dehydrogenase catalytic domain-like"/>
    <property type="match status" value="1"/>
</dbReference>
<evidence type="ECO:0000259" key="5">
    <source>
        <dbReference type="Pfam" id="PF00389"/>
    </source>
</evidence>
<dbReference type="Gene3D" id="3.40.50.720">
    <property type="entry name" value="NAD(P)-binding Rossmann-like Domain"/>
    <property type="match status" value="2"/>
</dbReference>
<comment type="caution">
    <text evidence="7">The sequence shown here is derived from an EMBL/GenBank/DDBJ whole genome shotgun (WGS) entry which is preliminary data.</text>
</comment>
<proteinExistence type="inferred from homology"/>
<accession>A0AAV4LD58</accession>
<evidence type="ECO:0000259" key="6">
    <source>
        <dbReference type="Pfam" id="PF02826"/>
    </source>
</evidence>
<dbReference type="RefSeq" id="WP_282198785.1">
    <property type="nucleotide sequence ID" value="NZ_BOQE01000001.1"/>
</dbReference>
<reference evidence="7" key="1">
    <citation type="journal article" date="2023" name="Int. J. Syst. Evol. Microbiol.">
        <title>Collibacillus ludicampi gen. nov., sp. nov., a new soil bacterium of the family Alicyclobacillaceae.</title>
        <authorList>
            <person name="Jojima T."/>
            <person name="Ioku Y."/>
            <person name="Fukuta Y."/>
            <person name="Shirasaka N."/>
            <person name="Matsumura Y."/>
            <person name="Mori M."/>
        </authorList>
    </citation>
    <scope>NUCLEOTIDE SEQUENCE</scope>
    <source>
        <strain evidence="7">TP075</strain>
    </source>
</reference>
<dbReference type="CDD" id="cd12162">
    <property type="entry name" value="2-Hacid_dh_4"/>
    <property type="match status" value="1"/>
</dbReference>
<evidence type="ECO:0000256" key="4">
    <source>
        <dbReference type="RuleBase" id="RU003719"/>
    </source>
</evidence>
<keyword evidence="2 4" id="KW-0560">Oxidoreductase</keyword>
<dbReference type="AlphaFoldDB" id="A0AAV4LD58"/>
<comment type="similarity">
    <text evidence="1 4">Belongs to the D-isomer specific 2-hydroxyacid dehydrogenase family.</text>
</comment>
<dbReference type="FunFam" id="3.40.50.720:FF:000203">
    <property type="entry name" value="D-3-phosphoglycerate dehydrogenase (SerA)"/>
    <property type="match status" value="1"/>
</dbReference>
<dbReference type="InterPro" id="IPR006139">
    <property type="entry name" value="D-isomer_2_OHA_DH_cat_dom"/>
</dbReference>
<dbReference type="GO" id="GO:0051287">
    <property type="term" value="F:NAD binding"/>
    <property type="evidence" value="ECO:0007669"/>
    <property type="project" value="InterPro"/>
</dbReference>
<feature type="domain" description="D-isomer specific 2-hydroxyacid dehydrogenase catalytic" evidence="5">
    <location>
        <begin position="19"/>
        <end position="323"/>
    </location>
</feature>
<dbReference type="PROSITE" id="PS00670">
    <property type="entry name" value="D_2_HYDROXYACID_DH_2"/>
    <property type="match status" value="1"/>
</dbReference>
<dbReference type="EMBL" id="BOQE01000001">
    <property type="protein sequence ID" value="GIM45598.1"/>
    <property type="molecule type" value="Genomic_DNA"/>
</dbReference>
<sequence length="325" mass="35663">MKIVVLDGYTLNPGDLSWHSLEELGDATIYERTPEERIIERASGAEIVLTNKTPLKAETLAKLPDLRYIGVLATGYDIVDIQAASRKQIVVTNVPEYGTKSVAQMVFALLLELCNKVQLHSDAVKSGEWARNPDWCFWKAPLIELAGKTMGIIGYGHIGEQVARIALAMGMNVVANRRSANKHHPFVDLKGQSFQWVDLQELLRISDVISLHCPLTQETKGLINKESLRLMKPTSFLINTARGGLVVDADLADALNHGVIAGAALDVLSKEPPGNDNPLLTAKNCLITPHIAWASKEARQRLLEIAVNNIQAFLEGKPVNVVNKD</sequence>
<gene>
    <name evidence="7" type="ORF">DNHGIG_11470</name>
</gene>
<evidence type="ECO:0000256" key="2">
    <source>
        <dbReference type="ARBA" id="ARBA00023002"/>
    </source>
</evidence>
<dbReference type="PANTHER" id="PTHR43761:SF1">
    <property type="entry name" value="D-ISOMER SPECIFIC 2-HYDROXYACID DEHYDROGENASE CATALYTIC DOMAIN-CONTAINING PROTEIN-RELATED"/>
    <property type="match status" value="1"/>
</dbReference>
<dbReference type="PROSITE" id="PS00671">
    <property type="entry name" value="D_2_HYDROXYACID_DH_3"/>
    <property type="match status" value="1"/>
</dbReference>
<dbReference type="GO" id="GO:0016616">
    <property type="term" value="F:oxidoreductase activity, acting on the CH-OH group of donors, NAD or NADP as acceptor"/>
    <property type="evidence" value="ECO:0007669"/>
    <property type="project" value="InterPro"/>
</dbReference>
<dbReference type="Pfam" id="PF00389">
    <property type="entry name" value="2-Hacid_dh"/>
    <property type="match status" value="1"/>
</dbReference>
<dbReference type="InterPro" id="IPR036291">
    <property type="entry name" value="NAD(P)-bd_dom_sf"/>
</dbReference>
<feature type="domain" description="D-isomer specific 2-hydroxyacid dehydrogenase NAD-binding" evidence="6">
    <location>
        <begin position="107"/>
        <end position="292"/>
    </location>
</feature>
<keyword evidence="8" id="KW-1185">Reference proteome</keyword>
<evidence type="ECO:0000256" key="1">
    <source>
        <dbReference type="ARBA" id="ARBA00005854"/>
    </source>
</evidence>
<evidence type="ECO:0000256" key="3">
    <source>
        <dbReference type="ARBA" id="ARBA00023027"/>
    </source>
</evidence>
<dbReference type="Pfam" id="PF02826">
    <property type="entry name" value="2-Hacid_dh_C"/>
    <property type="match status" value="1"/>
</dbReference>
<dbReference type="SUPFAM" id="SSF51735">
    <property type="entry name" value="NAD(P)-binding Rossmann-fold domains"/>
    <property type="match status" value="1"/>
</dbReference>
<organism evidence="7 8">
    <name type="scientific">Collibacillus ludicampi</name>
    <dbReference type="NCBI Taxonomy" id="2771369"/>
    <lineage>
        <taxon>Bacteria</taxon>
        <taxon>Bacillati</taxon>
        <taxon>Bacillota</taxon>
        <taxon>Bacilli</taxon>
        <taxon>Bacillales</taxon>
        <taxon>Alicyclobacillaceae</taxon>
        <taxon>Collibacillus</taxon>
    </lineage>
</organism>
<dbReference type="Proteomes" id="UP001057291">
    <property type="component" value="Unassembled WGS sequence"/>
</dbReference>
<dbReference type="PANTHER" id="PTHR43761">
    <property type="entry name" value="D-ISOMER SPECIFIC 2-HYDROXYACID DEHYDROGENASE FAMILY PROTEIN (AFU_ORTHOLOGUE AFUA_1G13630)"/>
    <property type="match status" value="1"/>
</dbReference>